<comment type="function">
    <text evidence="7">Required for disulfide bond formation in some periplasmic proteins. Acts by transferring its disulfide bond to other proteins and is reduced in the process.</text>
</comment>
<gene>
    <name evidence="10" type="ORF">EOS_43185</name>
</gene>
<accession>A0A0J1CHI6</accession>
<feature type="signal peptide" evidence="7">
    <location>
        <begin position="1"/>
        <end position="27"/>
    </location>
</feature>
<dbReference type="AlphaFoldDB" id="A0A0J1CHI6"/>
<proteinExistence type="inferred from homology"/>
<dbReference type="InterPro" id="IPR033954">
    <property type="entry name" value="DiS-bond_Isoase_DsbC/G"/>
</dbReference>
<dbReference type="Gene3D" id="3.10.450.70">
    <property type="entry name" value="Disulphide bond isomerase, DsbC/G, N-terminal"/>
    <property type="match status" value="1"/>
</dbReference>
<evidence type="ECO:0000313" key="10">
    <source>
        <dbReference type="EMBL" id="KLU20097.1"/>
    </source>
</evidence>
<keyword evidence="5" id="KW-1015">Disulfide bond</keyword>
<dbReference type="InterPro" id="IPR009094">
    <property type="entry name" value="DiS-bond_isomerase_DsbC/G_N_sf"/>
</dbReference>
<dbReference type="InterPro" id="IPR036249">
    <property type="entry name" value="Thioredoxin-like_sf"/>
</dbReference>
<dbReference type="GO" id="GO:0042597">
    <property type="term" value="C:periplasmic space"/>
    <property type="evidence" value="ECO:0007669"/>
    <property type="project" value="UniProtKB-SubCell"/>
</dbReference>
<evidence type="ECO:0000256" key="7">
    <source>
        <dbReference type="RuleBase" id="RU364038"/>
    </source>
</evidence>
<evidence type="ECO:0000313" key="11">
    <source>
        <dbReference type="Proteomes" id="UP000035963"/>
    </source>
</evidence>
<evidence type="ECO:0000256" key="2">
    <source>
        <dbReference type="ARBA" id="ARBA00009813"/>
    </source>
</evidence>
<feature type="domain" description="Disulphide bond isomerase DsbC/G N-terminal" evidence="8">
    <location>
        <begin position="26"/>
        <end position="93"/>
    </location>
</feature>
<reference evidence="10 11" key="1">
    <citation type="journal article" date="2015" name="Genome Announc.">
        <title>Draft Genome Sequence of Burkholderia sp. Strain PML1(12), an Ectomycorrhizosphere-Inhabiting Bacterium with Effective Mineral-Weathering Ability.</title>
        <authorList>
            <person name="Uroz S."/>
            <person name="Oger P."/>
        </authorList>
    </citation>
    <scope>NUCLEOTIDE SEQUENCE [LARGE SCALE GENOMIC DNA]</scope>
    <source>
        <strain evidence="11">PML1(12)</strain>
    </source>
</reference>
<dbReference type="RefSeq" id="WP_047898379.1">
    <property type="nucleotide sequence ID" value="NZ_AEJF01000377.1"/>
</dbReference>
<keyword evidence="11" id="KW-1185">Reference proteome</keyword>
<dbReference type="EMBL" id="AEJF01000377">
    <property type="protein sequence ID" value="KLU20097.1"/>
    <property type="molecule type" value="Genomic_DNA"/>
</dbReference>
<dbReference type="InterPro" id="IPR012336">
    <property type="entry name" value="Thioredoxin-like_fold"/>
</dbReference>
<evidence type="ECO:0000256" key="3">
    <source>
        <dbReference type="ARBA" id="ARBA00022729"/>
    </source>
</evidence>
<protein>
    <recommendedName>
        <fullName evidence="7">Thiol:disulfide interchange protein</fullName>
    </recommendedName>
</protein>
<sequence>MKITLRRALVTAATLAAVFGIGIAAQADQTTDKIKATLQSRIGDADIKSVQKSPVPGLYEVNLGAQIVYTDATGNYLLMGDLVDTRTRTNLTEARLAETNKIDFAKLPFENAVKVVKGTGARKIAVFSDPNCPYCKQLETTLKSVDNVTVYTFLYPVLSPDSAVKSKSIWCSKDRSTAWEGWMLDHTAPTAAASCDTTAIDKNLKLGQSMNVTGTPTVFLADGRRLPGAVPADRLEKELSAVR</sequence>
<comment type="similarity">
    <text evidence="2 7">Belongs to the thioredoxin family. DsbC subfamily.</text>
</comment>
<dbReference type="Pfam" id="PF13098">
    <property type="entry name" value="Thioredoxin_2"/>
    <property type="match status" value="1"/>
</dbReference>
<dbReference type="CDD" id="cd03020">
    <property type="entry name" value="DsbA_DsbC_DsbG"/>
    <property type="match status" value="1"/>
</dbReference>
<comment type="caution">
    <text evidence="10">The sequence shown here is derived from an EMBL/GenBank/DDBJ whole genome shotgun (WGS) entry which is preliminary data.</text>
</comment>
<dbReference type="PANTHER" id="PTHR35272:SF3">
    <property type="entry name" value="THIOL:DISULFIDE INTERCHANGE PROTEIN DSBC"/>
    <property type="match status" value="1"/>
</dbReference>
<evidence type="ECO:0000259" key="9">
    <source>
        <dbReference type="Pfam" id="PF13098"/>
    </source>
</evidence>
<name>A0A0J1CHI6_9BURK</name>
<dbReference type="InterPro" id="IPR051470">
    <property type="entry name" value="Thiol:disulfide_interchange"/>
</dbReference>
<dbReference type="PANTHER" id="PTHR35272">
    <property type="entry name" value="THIOL:DISULFIDE INTERCHANGE PROTEIN DSBC-RELATED"/>
    <property type="match status" value="1"/>
</dbReference>
<organism evidence="10 11">
    <name type="scientific">Caballeronia mineralivorans PML1(12)</name>
    <dbReference type="NCBI Taxonomy" id="908627"/>
    <lineage>
        <taxon>Bacteria</taxon>
        <taxon>Pseudomonadati</taxon>
        <taxon>Pseudomonadota</taxon>
        <taxon>Betaproteobacteria</taxon>
        <taxon>Burkholderiales</taxon>
        <taxon>Burkholderiaceae</taxon>
        <taxon>Caballeronia</taxon>
    </lineage>
</organism>
<keyword evidence="6 7" id="KW-0676">Redox-active center</keyword>
<feature type="domain" description="Thioredoxin-like fold" evidence="9">
    <location>
        <begin position="116"/>
        <end position="239"/>
    </location>
</feature>
<evidence type="ECO:0000256" key="4">
    <source>
        <dbReference type="ARBA" id="ARBA00022764"/>
    </source>
</evidence>
<keyword evidence="4 7" id="KW-0574">Periplasm</keyword>
<dbReference type="Gene3D" id="3.40.30.10">
    <property type="entry name" value="Glutaredoxin"/>
    <property type="match status" value="1"/>
</dbReference>
<dbReference type="SUPFAM" id="SSF52833">
    <property type="entry name" value="Thioredoxin-like"/>
    <property type="match status" value="1"/>
</dbReference>
<evidence type="ECO:0000259" key="8">
    <source>
        <dbReference type="Pfam" id="PF10411"/>
    </source>
</evidence>
<evidence type="ECO:0000256" key="1">
    <source>
        <dbReference type="ARBA" id="ARBA00004418"/>
    </source>
</evidence>
<dbReference type="OrthoDB" id="12976at2"/>
<dbReference type="PATRIC" id="fig|908627.4.peg.9705"/>
<evidence type="ECO:0000256" key="6">
    <source>
        <dbReference type="ARBA" id="ARBA00023284"/>
    </source>
</evidence>
<dbReference type="Pfam" id="PF10411">
    <property type="entry name" value="DsbC_N"/>
    <property type="match status" value="1"/>
</dbReference>
<comment type="subcellular location">
    <subcellularLocation>
        <location evidence="1 7">Periplasm</location>
    </subcellularLocation>
</comment>
<dbReference type="Proteomes" id="UP000035963">
    <property type="component" value="Unassembled WGS sequence"/>
</dbReference>
<feature type="chain" id="PRO_5010006149" description="Thiol:disulfide interchange protein" evidence="7">
    <location>
        <begin position="28"/>
        <end position="243"/>
    </location>
</feature>
<evidence type="ECO:0000256" key="5">
    <source>
        <dbReference type="ARBA" id="ARBA00023157"/>
    </source>
</evidence>
<dbReference type="SUPFAM" id="SSF54423">
    <property type="entry name" value="DsbC/DsbG N-terminal domain-like"/>
    <property type="match status" value="1"/>
</dbReference>
<dbReference type="InterPro" id="IPR018950">
    <property type="entry name" value="DiS-bond_isomerase_DsbC/G_N"/>
</dbReference>
<keyword evidence="3 7" id="KW-0732">Signal</keyword>